<dbReference type="RefSeq" id="WP_208006613.1">
    <property type="nucleotide sequence ID" value="NZ_JAGDFX010000024.1"/>
</dbReference>
<dbReference type="PANTHER" id="PTHR34704">
    <property type="entry name" value="ATPASE"/>
    <property type="match status" value="1"/>
</dbReference>
<name>A0ABS3NJI5_9GAMM</name>
<evidence type="ECO:0000259" key="1">
    <source>
        <dbReference type="Pfam" id="PF01637"/>
    </source>
</evidence>
<dbReference type="Gene3D" id="3.40.50.300">
    <property type="entry name" value="P-loop containing nucleotide triphosphate hydrolases"/>
    <property type="match status" value="1"/>
</dbReference>
<gene>
    <name evidence="3" type="ORF">J3U76_14110</name>
</gene>
<feature type="domain" description="ATPase" evidence="1">
    <location>
        <begin position="4"/>
        <end position="213"/>
    </location>
</feature>
<dbReference type="SUPFAM" id="SSF52540">
    <property type="entry name" value="P-loop containing nucleoside triphosphate hydrolases"/>
    <property type="match status" value="1"/>
</dbReference>
<organism evidence="3 4">
    <name type="scientific">Oceanisphaera pacifica</name>
    <dbReference type="NCBI Taxonomy" id="2818389"/>
    <lineage>
        <taxon>Bacteria</taxon>
        <taxon>Pseudomonadati</taxon>
        <taxon>Pseudomonadota</taxon>
        <taxon>Gammaproteobacteria</taxon>
        <taxon>Aeromonadales</taxon>
        <taxon>Aeromonadaceae</taxon>
        <taxon>Oceanisphaera</taxon>
    </lineage>
</organism>
<dbReference type="InterPro" id="IPR027417">
    <property type="entry name" value="P-loop_NTPase"/>
</dbReference>
<protein>
    <submittedName>
        <fullName evidence="3">AAA family ATPase</fullName>
    </submittedName>
</protein>
<evidence type="ECO:0000259" key="2">
    <source>
        <dbReference type="Pfam" id="PF03008"/>
    </source>
</evidence>
<dbReference type="InterPro" id="IPR011579">
    <property type="entry name" value="ATPase_dom"/>
</dbReference>
<dbReference type="EMBL" id="JAGDFX010000024">
    <property type="protein sequence ID" value="MBO1520744.1"/>
    <property type="molecule type" value="Genomic_DNA"/>
</dbReference>
<comment type="caution">
    <text evidence="3">The sequence shown here is derived from an EMBL/GenBank/DDBJ whole genome shotgun (WGS) entry which is preliminary data.</text>
</comment>
<dbReference type="PANTHER" id="PTHR34704:SF1">
    <property type="entry name" value="ATPASE"/>
    <property type="match status" value="1"/>
</dbReference>
<proteinExistence type="predicted"/>
<dbReference type="Proteomes" id="UP000664882">
    <property type="component" value="Unassembled WGS sequence"/>
</dbReference>
<accession>A0ABS3NJI5</accession>
<dbReference type="InterPro" id="IPR004256">
    <property type="entry name" value="DUF234"/>
</dbReference>
<evidence type="ECO:0000313" key="3">
    <source>
        <dbReference type="EMBL" id="MBO1520744.1"/>
    </source>
</evidence>
<keyword evidence="4" id="KW-1185">Reference proteome</keyword>
<evidence type="ECO:0000313" key="4">
    <source>
        <dbReference type="Proteomes" id="UP000664882"/>
    </source>
</evidence>
<reference evidence="3 4" key="1">
    <citation type="submission" date="2021-03" db="EMBL/GenBank/DDBJ databases">
        <title>Oceanisphaera sp. nov., isolated from the intestine.</title>
        <authorList>
            <person name="Zhao L.-H."/>
            <person name="Shi L.-F."/>
        </authorList>
    </citation>
    <scope>NUCLEOTIDE SEQUENCE [LARGE SCALE GENOMIC DNA]</scope>
    <source>
        <strain evidence="3 4">DM8</strain>
    </source>
</reference>
<dbReference type="Pfam" id="PF03008">
    <property type="entry name" value="DUF234"/>
    <property type="match status" value="1"/>
</dbReference>
<feature type="domain" description="DUF234" evidence="2">
    <location>
        <begin position="318"/>
        <end position="403"/>
    </location>
</feature>
<dbReference type="Pfam" id="PF01637">
    <property type="entry name" value="ATPase_2"/>
    <property type="match status" value="1"/>
</dbReference>
<sequence>MHKFYNRKQQLSKLRQISSQITNTKGRLSVMVGRRRVGKTRLLNEAFNGTGNAKSIYLYLFISRKSEAALVDEFRSIIAERLGTKFFQPQSLRDIFEYLFDYATVKPLTLVVDEFQDIEKVNSSLFSDLQNLWDSYKNTTMLHLVCCGSLYSLMTNIFKGSKQPLLNRDDYFFKIQPLAPSFIKEVLHDSHRYSAENMLIWWCLSGGIPKYLEWLINADDPVFDELISDTSPLIKEGTHRLVEDFGAEHRVYFDVLGAIANGHTTRARIESYLNAGVGPALEKLDTDFAIIGKMRPITSKETSRDVRYRIVDPFLSFWFHFVYSNRSAVEMENYTYLKNIIERDFNVFSGKQLEALFEAVLIESKQFNRIGSYWDTKGENEVDIVAIDDINKRILIVEVKRQAKRYQHNQLLIKSAHVLDKLKLKNYQIELRCFSLDTLEEVMIEFSKPE</sequence>